<dbReference type="SUPFAM" id="SSF53218">
    <property type="entry name" value="Molybdenum cofactor biosynthesis proteins"/>
    <property type="match status" value="1"/>
</dbReference>
<sequence length="323" mass="33445">MMYGRRPVREAKGTILTQSVAFKAGGRLEAGCTLGPSEIAALVMAGVGEVRVAELDPHDVAQDEAARRVSAAMVPVPSDANLDVGRVMAGAVHITATCAGVVGLDTAGLTRMNRVDEGVAIATRPQFHRVAKGDVVATVRVLPYGVKRSVLSKVIEDAHDTIRVRAVLAETASLIQTVIGGDGGTAKGEAFVRARLDRLGVRLVETLVVPHREEALAEALLSARGEVVFVLTAVETIDRGDVAPEAVRQAGGVITRFGLPLDPGSRFFAGGLGAVPILGLPGCARGSAPTGVDWLVDRLLCGVSITDDDIAQMGVGGLLSPEA</sequence>
<dbReference type="InterPro" id="IPR036425">
    <property type="entry name" value="MoaB/Mog-like_dom_sf"/>
</dbReference>
<dbReference type="Proteomes" id="UP000182284">
    <property type="component" value="Unassembled WGS sequence"/>
</dbReference>
<dbReference type="UniPathway" id="UPA00344"/>
<keyword evidence="2" id="KW-0548">Nucleotidyltransferase</keyword>
<name>A0A1G7PXF7_9RHOB</name>
<evidence type="ECO:0000313" key="2">
    <source>
        <dbReference type="EMBL" id="SDF90954.1"/>
    </source>
</evidence>
<dbReference type="AlphaFoldDB" id="A0A1G7PXF7"/>
<feature type="domain" description="MoaB/Mog" evidence="1">
    <location>
        <begin position="190"/>
        <end position="296"/>
    </location>
</feature>
<accession>A0A1G7PXF7</accession>
<dbReference type="GO" id="GO:0016779">
    <property type="term" value="F:nucleotidyltransferase activity"/>
    <property type="evidence" value="ECO:0007669"/>
    <property type="project" value="UniProtKB-KW"/>
</dbReference>
<keyword evidence="2" id="KW-0808">Transferase</keyword>
<dbReference type="Pfam" id="PF00994">
    <property type="entry name" value="MoCF_biosynth"/>
    <property type="match status" value="1"/>
</dbReference>
<dbReference type="OrthoDB" id="9779263at2"/>
<dbReference type="RefSeq" id="WP_074646018.1">
    <property type="nucleotide sequence ID" value="NZ_FNBL01000008.1"/>
</dbReference>
<evidence type="ECO:0000259" key="1">
    <source>
        <dbReference type="Pfam" id="PF00994"/>
    </source>
</evidence>
<reference evidence="2 3" key="1">
    <citation type="submission" date="2016-10" db="EMBL/GenBank/DDBJ databases">
        <authorList>
            <person name="de Groot N.N."/>
        </authorList>
    </citation>
    <scope>NUCLEOTIDE SEQUENCE [LARGE SCALE GENOMIC DNA]</scope>
    <source>
        <strain evidence="2 3">DSM 27375</strain>
    </source>
</reference>
<proteinExistence type="predicted"/>
<evidence type="ECO:0000313" key="3">
    <source>
        <dbReference type="Proteomes" id="UP000182284"/>
    </source>
</evidence>
<protein>
    <submittedName>
        <fullName evidence="2">Molybdenum cofactor cytidylyltransferase</fullName>
    </submittedName>
</protein>
<gene>
    <name evidence="2" type="ORF">SAMN04488117_108195</name>
</gene>
<dbReference type="Gene3D" id="3.40.980.10">
    <property type="entry name" value="MoaB/Mog-like domain"/>
    <property type="match status" value="1"/>
</dbReference>
<organism evidence="2 3">
    <name type="scientific">Celeribacter baekdonensis</name>
    <dbReference type="NCBI Taxonomy" id="875171"/>
    <lineage>
        <taxon>Bacteria</taxon>
        <taxon>Pseudomonadati</taxon>
        <taxon>Pseudomonadota</taxon>
        <taxon>Alphaproteobacteria</taxon>
        <taxon>Rhodobacterales</taxon>
        <taxon>Roseobacteraceae</taxon>
        <taxon>Celeribacter</taxon>
    </lineage>
</organism>
<dbReference type="EMBL" id="FNBL01000008">
    <property type="protein sequence ID" value="SDF90954.1"/>
    <property type="molecule type" value="Genomic_DNA"/>
</dbReference>
<dbReference type="InterPro" id="IPR001453">
    <property type="entry name" value="MoaB/Mog_dom"/>
</dbReference>